<dbReference type="AlphaFoldDB" id="A0A2D1U8Z8"/>
<feature type="chain" id="PRO_5013783390" description="Cell wall anchor protein" evidence="2">
    <location>
        <begin position="19"/>
        <end position="265"/>
    </location>
</feature>
<keyword evidence="4" id="KW-1185">Reference proteome</keyword>
<protein>
    <recommendedName>
        <fullName evidence="5">Cell wall anchor protein</fullName>
    </recommendedName>
</protein>
<dbReference type="OrthoDB" id="680331at2"/>
<evidence type="ECO:0000313" key="3">
    <source>
        <dbReference type="EMBL" id="ATP58042.1"/>
    </source>
</evidence>
<keyword evidence="1" id="KW-0175">Coiled coil</keyword>
<organism evidence="3 4">
    <name type="scientific">Pedobacter ginsengisoli</name>
    <dbReference type="NCBI Taxonomy" id="363852"/>
    <lineage>
        <taxon>Bacteria</taxon>
        <taxon>Pseudomonadati</taxon>
        <taxon>Bacteroidota</taxon>
        <taxon>Sphingobacteriia</taxon>
        <taxon>Sphingobacteriales</taxon>
        <taxon>Sphingobacteriaceae</taxon>
        <taxon>Pedobacter</taxon>
    </lineage>
</organism>
<evidence type="ECO:0000256" key="2">
    <source>
        <dbReference type="SAM" id="SignalP"/>
    </source>
</evidence>
<gene>
    <name evidence="3" type="ORF">CPT03_16995</name>
</gene>
<proteinExistence type="predicted"/>
<feature type="coiled-coil region" evidence="1">
    <location>
        <begin position="223"/>
        <end position="264"/>
    </location>
</feature>
<dbReference type="Proteomes" id="UP000223749">
    <property type="component" value="Chromosome"/>
</dbReference>
<dbReference type="KEGG" id="pgs:CPT03_16995"/>
<keyword evidence="2" id="KW-0732">Signal</keyword>
<evidence type="ECO:0000256" key="1">
    <source>
        <dbReference type="SAM" id="Coils"/>
    </source>
</evidence>
<name>A0A2D1U8Z8_9SPHI</name>
<dbReference type="RefSeq" id="WP_099439950.1">
    <property type="nucleotide sequence ID" value="NZ_CP024091.1"/>
</dbReference>
<accession>A0A2D1U8Z8</accession>
<feature type="signal peptide" evidence="2">
    <location>
        <begin position="1"/>
        <end position="18"/>
    </location>
</feature>
<reference evidence="3 4" key="1">
    <citation type="submission" date="2017-10" db="EMBL/GenBank/DDBJ databases">
        <title>Whole genome of Pedobacter ginsengisoli T01R-27 isolated from tomato rhizosphere.</title>
        <authorList>
            <person name="Weon H.-Y."/>
            <person name="Lee S.A."/>
            <person name="Sang M.K."/>
            <person name="Song J."/>
        </authorList>
    </citation>
    <scope>NUCLEOTIDE SEQUENCE [LARGE SCALE GENOMIC DNA]</scope>
    <source>
        <strain evidence="3 4">T01R-27</strain>
    </source>
</reference>
<dbReference type="EMBL" id="CP024091">
    <property type="protein sequence ID" value="ATP58042.1"/>
    <property type="molecule type" value="Genomic_DNA"/>
</dbReference>
<evidence type="ECO:0000313" key="4">
    <source>
        <dbReference type="Proteomes" id="UP000223749"/>
    </source>
</evidence>
<sequence>MKKFILLALLSMSKVLYAQTNTFPTSGKVGIGTVTPTSQLQVVTPALSGGETLLKMKVDDAENDYLEVKNSTGGANSFIPLVLGNVVSTTNSALVLTGQTDSIHDTGSLPLMLFSSRMAGAKINTRPLFAWANYNVKHMTMLANGNLGIGIANPNEKLAVNGNIRAHEIKVETANWPDYVFAKGYELPSLKEIEAHIKEKGHLPGIPSAEEVKTNGVNLGEMNAKLLKKIEELTLHLVEQQKRNDLQAQTMQKMEARILNLEKKK</sequence>
<evidence type="ECO:0008006" key="5">
    <source>
        <dbReference type="Google" id="ProtNLM"/>
    </source>
</evidence>